<evidence type="ECO:0000256" key="1">
    <source>
        <dbReference type="SAM" id="SignalP"/>
    </source>
</evidence>
<organism evidence="3 4">
    <name type="scientific">Rubripirellula obstinata</name>
    <dbReference type="NCBI Taxonomy" id="406547"/>
    <lineage>
        <taxon>Bacteria</taxon>
        <taxon>Pseudomonadati</taxon>
        <taxon>Planctomycetota</taxon>
        <taxon>Planctomycetia</taxon>
        <taxon>Pirellulales</taxon>
        <taxon>Pirellulaceae</taxon>
        <taxon>Rubripirellula</taxon>
    </lineage>
</organism>
<evidence type="ECO:0000313" key="4">
    <source>
        <dbReference type="Proteomes" id="UP000322699"/>
    </source>
</evidence>
<dbReference type="NCBIfam" id="TIGR02595">
    <property type="entry name" value="PEP_CTERM"/>
    <property type="match status" value="1"/>
</dbReference>
<sequence precursor="true">MKTRHFYSASLLIAAAALLALPQASASPVVIIDSSFANGNGSFEFDSAGNALTANGAPGVWFGADALTIGTETIEATNTVITTDRASTDGGFSLQIRPDPNGETGGILDTGYALVAGDELNLTFDWQKLDNRLGQGSFDLNVFTSSDNTVNGILTSVASDTFGSGPDTPNFLNVALSPTDFTITGDSIGQNLFVAFSAGGFSGASNQSTLVVDNISLTATAIPEPSSLALLGLGVVGFAAKRRRAKVAG</sequence>
<accession>A0A5B1CH83</accession>
<dbReference type="Proteomes" id="UP000322699">
    <property type="component" value="Unassembled WGS sequence"/>
</dbReference>
<keyword evidence="1" id="KW-0732">Signal</keyword>
<evidence type="ECO:0000259" key="2">
    <source>
        <dbReference type="Pfam" id="PF07589"/>
    </source>
</evidence>
<evidence type="ECO:0000313" key="3">
    <source>
        <dbReference type="EMBL" id="KAA1259916.1"/>
    </source>
</evidence>
<dbReference type="RefSeq" id="WP_084422471.1">
    <property type="nucleotide sequence ID" value="NZ_LWSK01000020.1"/>
</dbReference>
<gene>
    <name evidence="3" type="ORF">LF1_24530</name>
</gene>
<proteinExistence type="predicted"/>
<dbReference type="OrthoDB" id="1620905at2"/>
<dbReference type="AlphaFoldDB" id="A0A5B1CH83"/>
<dbReference type="Pfam" id="PF07589">
    <property type="entry name" value="PEP-CTERM"/>
    <property type="match status" value="1"/>
</dbReference>
<feature type="chain" id="PRO_5022818481" evidence="1">
    <location>
        <begin position="27"/>
        <end position="249"/>
    </location>
</feature>
<protein>
    <submittedName>
        <fullName evidence="3">PEP-CTERM motif protein</fullName>
    </submittedName>
</protein>
<feature type="signal peptide" evidence="1">
    <location>
        <begin position="1"/>
        <end position="26"/>
    </location>
</feature>
<feature type="domain" description="Ice-binding protein C-terminal" evidence="2">
    <location>
        <begin position="221"/>
        <end position="243"/>
    </location>
</feature>
<keyword evidence="4" id="KW-1185">Reference proteome</keyword>
<name>A0A5B1CH83_9BACT</name>
<dbReference type="EMBL" id="VRLW01000001">
    <property type="protein sequence ID" value="KAA1259916.1"/>
    <property type="molecule type" value="Genomic_DNA"/>
</dbReference>
<comment type="caution">
    <text evidence="3">The sequence shown here is derived from an EMBL/GenBank/DDBJ whole genome shotgun (WGS) entry which is preliminary data.</text>
</comment>
<dbReference type="InterPro" id="IPR013424">
    <property type="entry name" value="Ice-binding_C"/>
</dbReference>
<reference evidence="3 4" key="1">
    <citation type="submission" date="2019-08" db="EMBL/GenBank/DDBJ databases">
        <title>Deep-cultivation of Planctomycetes and their phenomic and genomic characterization uncovers novel biology.</title>
        <authorList>
            <person name="Wiegand S."/>
            <person name="Jogler M."/>
            <person name="Boedeker C."/>
            <person name="Pinto D."/>
            <person name="Vollmers J."/>
            <person name="Rivas-Marin E."/>
            <person name="Kohn T."/>
            <person name="Peeters S.H."/>
            <person name="Heuer A."/>
            <person name="Rast P."/>
            <person name="Oberbeckmann S."/>
            <person name="Bunk B."/>
            <person name="Jeske O."/>
            <person name="Meyerdierks A."/>
            <person name="Storesund J.E."/>
            <person name="Kallscheuer N."/>
            <person name="Luecker S."/>
            <person name="Lage O.M."/>
            <person name="Pohl T."/>
            <person name="Merkel B.J."/>
            <person name="Hornburger P."/>
            <person name="Mueller R.-W."/>
            <person name="Bruemmer F."/>
            <person name="Labrenz M."/>
            <person name="Spormann A.M."/>
            <person name="Op Den Camp H."/>
            <person name="Overmann J."/>
            <person name="Amann R."/>
            <person name="Jetten M.S.M."/>
            <person name="Mascher T."/>
            <person name="Medema M.H."/>
            <person name="Devos D.P."/>
            <person name="Kaster A.-K."/>
            <person name="Ovreas L."/>
            <person name="Rohde M."/>
            <person name="Galperin M.Y."/>
            <person name="Jogler C."/>
        </authorList>
    </citation>
    <scope>NUCLEOTIDE SEQUENCE [LARGE SCALE GENOMIC DNA]</scope>
    <source>
        <strain evidence="3 4">LF1</strain>
    </source>
</reference>